<dbReference type="PRINTS" id="PR00509">
    <property type="entry name" value="PGMPMM"/>
</dbReference>
<evidence type="ECO:0000256" key="3">
    <source>
        <dbReference type="ARBA" id="ARBA00022723"/>
    </source>
</evidence>
<gene>
    <name evidence="6" type="primary">glmM</name>
    <name evidence="13" type="ORF">DXX94_03530</name>
</gene>
<dbReference type="EC" id="5.4.2.10" evidence="6 8"/>
<dbReference type="SUPFAM" id="SSF55957">
    <property type="entry name" value="Phosphoglucomutase, C-terminal domain"/>
    <property type="match status" value="1"/>
</dbReference>
<dbReference type="Gene3D" id="3.30.310.50">
    <property type="entry name" value="Alpha-D-phosphohexomutase, C-terminal domain"/>
    <property type="match status" value="1"/>
</dbReference>
<comment type="function">
    <text evidence="6 8">Catalyzes the conversion of glucosamine-6-phosphate to glucosamine-1-phosphate.</text>
</comment>
<feature type="domain" description="Alpha-D-phosphohexomutase alpha/beta/alpha" evidence="10">
    <location>
        <begin position="4"/>
        <end position="135"/>
    </location>
</feature>
<dbReference type="RefSeq" id="WP_116013889.1">
    <property type="nucleotide sequence ID" value="NZ_QUOT01000001.1"/>
</dbReference>
<name>A0A3E0TYY9_9GAMM</name>
<dbReference type="GO" id="GO:0005975">
    <property type="term" value="P:carbohydrate metabolic process"/>
    <property type="evidence" value="ECO:0007669"/>
    <property type="project" value="InterPro"/>
</dbReference>
<dbReference type="FunFam" id="3.40.120.10:FF:000003">
    <property type="entry name" value="Phosphoglucosamine mutase"/>
    <property type="match status" value="1"/>
</dbReference>
<evidence type="ECO:0000256" key="2">
    <source>
        <dbReference type="ARBA" id="ARBA00022553"/>
    </source>
</evidence>
<comment type="cofactor">
    <cofactor evidence="6">
        <name>Mg(2+)</name>
        <dbReference type="ChEBI" id="CHEBI:18420"/>
    </cofactor>
    <text evidence="6">Binds 1 Mg(2+) ion per subunit.</text>
</comment>
<keyword evidence="2 6" id="KW-0597">Phosphoprotein</keyword>
<dbReference type="InterPro" id="IPR005844">
    <property type="entry name" value="A-D-PHexomutase_a/b/a-I"/>
</dbReference>
<dbReference type="Pfam" id="PF00408">
    <property type="entry name" value="PGM_PMM_IV"/>
    <property type="match status" value="1"/>
</dbReference>
<dbReference type="Pfam" id="PF02880">
    <property type="entry name" value="PGM_PMM_III"/>
    <property type="match status" value="1"/>
</dbReference>
<proteinExistence type="inferred from homology"/>
<feature type="domain" description="Alpha-D-phosphohexomutase C-terminal" evidence="9">
    <location>
        <begin position="373"/>
        <end position="439"/>
    </location>
</feature>
<dbReference type="GO" id="GO:0006048">
    <property type="term" value="P:UDP-N-acetylglucosamine biosynthetic process"/>
    <property type="evidence" value="ECO:0007669"/>
    <property type="project" value="TreeGrafter"/>
</dbReference>
<evidence type="ECO:0000259" key="10">
    <source>
        <dbReference type="Pfam" id="PF02878"/>
    </source>
</evidence>
<dbReference type="PANTHER" id="PTHR42946:SF1">
    <property type="entry name" value="PHOSPHOGLUCOMUTASE (ALPHA-D-GLUCOSE-1,6-BISPHOSPHATE-DEPENDENT)"/>
    <property type="match status" value="1"/>
</dbReference>
<evidence type="ECO:0000259" key="9">
    <source>
        <dbReference type="Pfam" id="PF00408"/>
    </source>
</evidence>
<comment type="PTM">
    <text evidence="6">Activated by phosphorylation.</text>
</comment>
<dbReference type="NCBIfam" id="NF008139">
    <property type="entry name" value="PRK10887.1"/>
    <property type="match status" value="1"/>
</dbReference>
<dbReference type="FunFam" id="3.30.310.50:FF:000001">
    <property type="entry name" value="Phosphoglucosamine mutase"/>
    <property type="match status" value="1"/>
</dbReference>
<organism evidence="13 14">
    <name type="scientific">Thalassotalea euphylliae</name>
    <dbReference type="NCBI Taxonomy" id="1655234"/>
    <lineage>
        <taxon>Bacteria</taxon>
        <taxon>Pseudomonadati</taxon>
        <taxon>Pseudomonadota</taxon>
        <taxon>Gammaproteobacteria</taxon>
        <taxon>Alteromonadales</taxon>
        <taxon>Colwelliaceae</taxon>
        <taxon>Thalassotalea</taxon>
    </lineage>
</organism>
<feature type="binding site" description="via phosphate group" evidence="6">
    <location>
        <position position="102"/>
    </location>
    <ligand>
        <name>Mg(2+)</name>
        <dbReference type="ChEBI" id="CHEBI:18420"/>
    </ligand>
</feature>
<feature type="binding site" evidence="6">
    <location>
        <position position="243"/>
    </location>
    <ligand>
        <name>Mg(2+)</name>
        <dbReference type="ChEBI" id="CHEBI:18420"/>
    </ligand>
</feature>
<dbReference type="Pfam" id="PF02878">
    <property type="entry name" value="PGM_PMM_I"/>
    <property type="match status" value="1"/>
</dbReference>
<dbReference type="GO" id="GO:0005829">
    <property type="term" value="C:cytosol"/>
    <property type="evidence" value="ECO:0007669"/>
    <property type="project" value="TreeGrafter"/>
</dbReference>
<dbReference type="EMBL" id="QUOT01000001">
    <property type="protein sequence ID" value="REL29848.1"/>
    <property type="molecule type" value="Genomic_DNA"/>
</dbReference>
<comment type="similarity">
    <text evidence="1 6 7">Belongs to the phosphohexose mutase family.</text>
</comment>
<dbReference type="CDD" id="cd05802">
    <property type="entry name" value="GlmM"/>
    <property type="match status" value="1"/>
</dbReference>
<evidence type="ECO:0000256" key="6">
    <source>
        <dbReference type="HAMAP-Rule" id="MF_01554"/>
    </source>
</evidence>
<evidence type="ECO:0000256" key="1">
    <source>
        <dbReference type="ARBA" id="ARBA00010231"/>
    </source>
</evidence>
<dbReference type="Gene3D" id="3.40.120.10">
    <property type="entry name" value="Alpha-D-Glucose-1,6-Bisphosphate, subunit A, domain 3"/>
    <property type="match status" value="3"/>
</dbReference>
<evidence type="ECO:0000256" key="7">
    <source>
        <dbReference type="RuleBase" id="RU004326"/>
    </source>
</evidence>
<dbReference type="HAMAP" id="MF_01554_B">
    <property type="entry name" value="GlmM_B"/>
    <property type="match status" value="1"/>
</dbReference>
<dbReference type="InterPro" id="IPR036900">
    <property type="entry name" value="A-D-PHexomutase_C_sf"/>
</dbReference>
<dbReference type="Proteomes" id="UP000256899">
    <property type="component" value="Unassembled WGS sequence"/>
</dbReference>
<reference evidence="14" key="1">
    <citation type="submission" date="2018-08" db="EMBL/GenBank/DDBJ databases">
        <title>Thalassotalea euphylliae genome.</title>
        <authorList>
            <person name="Summers S."/>
            <person name="Rice S.A."/>
            <person name="Freckelton M.L."/>
            <person name="Nedved B.T."/>
            <person name="Hadfield M.G."/>
        </authorList>
    </citation>
    <scope>NUCLEOTIDE SEQUENCE [LARGE SCALE GENOMIC DNA]</scope>
    <source>
        <strain evidence="14">H3</strain>
    </source>
</reference>
<dbReference type="InterPro" id="IPR005843">
    <property type="entry name" value="A-D-PHexomutase_C"/>
</dbReference>
<dbReference type="PROSITE" id="PS00710">
    <property type="entry name" value="PGM_PMM"/>
    <property type="match status" value="1"/>
</dbReference>
<dbReference type="NCBIfam" id="TIGR01455">
    <property type="entry name" value="glmM"/>
    <property type="match status" value="1"/>
</dbReference>
<dbReference type="GO" id="GO:0000287">
    <property type="term" value="F:magnesium ion binding"/>
    <property type="evidence" value="ECO:0007669"/>
    <property type="project" value="UniProtKB-UniRule"/>
</dbReference>
<feature type="modified residue" description="Phosphoserine" evidence="6">
    <location>
        <position position="102"/>
    </location>
</feature>
<evidence type="ECO:0000313" key="14">
    <source>
        <dbReference type="Proteomes" id="UP000256899"/>
    </source>
</evidence>
<feature type="domain" description="Alpha-D-phosphohexomutase alpha/beta/alpha" evidence="12">
    <location>
        <begin position="258"/>
        <end position="366"/>
    </location>
</feature>
<sequence>MSERKYFGTDGVRGLVGKAPISPDFVMKLGYAAGKVMAAQGTKKVLVGKDTRISGYMLESALEAGFSAAGVNIGLLGPMPTPGIAYLTKTFRAEAGIVISASHNPYYDNGIKFFSQSGEKLPDAVELAIEAEIDKPMTCVASDKLGKATRIDDAAGRYIEFCKSNFPSQYSLAGLKIVVDCANGATYHIAPNVFKELGAEVIEIATSPNGTNINDKCGATSMGQIQEAVVKHGADLGIALDGDGDRLMMVDHTGEVVDGDELVYVIATSDLAAGSLSGGVVGTLMSNMGLELALKELDVPFVRSKVGDRYVMEKLLENGWQLGAENSGHIINLNHTSTGDGIIAALNVLTAICRTEKSLFELRQGMTKLPQILVNVRFEGDNDPLESANVIAAVDQVNEQLTGKGRVLLRKSGTEPLIRVMVEGPDRKEVTQLANDIAEQVKLAC</sequence>
<dbReference type="InterPro" id="IPR005845">
    <property type="entry name" value="A-D-PHexomutase_a/b/a-II"/>
</dbReference>
<evidence type="ECO:0000259" key="12">
    <source>
        <dbReference type="Pfam" id="PF02880"/>
    </source>
</evidence>
<keyword evidence="4 6" id="KW-0460">Magnesium</keyword>
<dbReference type="PANTHER" id="PTHR42946">
    <property type="entry name" value="PHOSPHOHEXOSE MUTASE"/>
    <property type="match status" value="1"/>
</dbReference>
<dbReference type="InterPro" id="IPR006352">
    <property type="entry name" value="GlmM_bact"/>
</dbReference>
<evidence type="ECO:0000259" key="11">
    <source>
        <dbReference type="Pfam" id="PF02879"/>
    </source>
</evidence>
<feature type="domain" description="Alpha-D-phosphohexomutase alpha/beta/alpha" evidence="11">
    <location>
        <begin position="157"/>
        <end position="254"/>
    </location>
</feature>
<dbReference type="AlphaFoldDB" id="A0A3E0TYY9"/>
<dbReference type="InterPro" id="IPR005841">
    <property type="entry name" value="Alpha-D-phosphohexomutase_SF"/>
</dbReference>
<evidence type="ECO:0000256" key="5">
    <source>
        <dbReference type="ARBA" id="ARBA00023235"/>
    </source>
</evidence>
<dbReference type="GO" id="GO:0004615">
    <property type="term" value="F:phosphomannomutase activity"/>
    <property type="evidence" value="ECO:0007669"/>
    <property type="project" value="TreeGrafter"/>
</dbReference>
<evidence type="ECO:0000256" key="4">
    <source>
        <dbReference type="ARBA" id="ARBA00022842"/>
    </source>
</evidence>
<comment type="caution">
    <text evidence="13">The sequence shown here is derived from an EMBL/GenBank/DDBJ whole genome shotgun (WGS) entry which is preliminary data.</text>
</comment>
<evidence type="ECO:0000313" key="13">
    <source>
        <dbReference type="EMBL" id="REL29848.1"/>
    </source>
</evidence>
<keyword evidence="3 6" id="KW-0479">Metal-binding</keyword>
<dbReference type="InterPro" id="IPR005846">
    <property type="entry name" value="A-D-PHexomutase_a/b/a-III"/>
</dbReference>
<dbReference type="InterPro" id="IPR016066">
    <property type="entry name" value="A-D-PHexomutase_CS"/>
</dbReference>
<dbReference type="GO" id="GO:0008966">
    <property type="term" value="F:phosphoglucosamine mutase activity"/>
    <property type="evidence" value="ECO:0007669"/>
    <property type="project" value="UniProtKB-UniRule"/>
</dbReference>
<dbReference type="FunFam" id="3.40.120.10:FF:000001">
    <property type="entry name" value="Phosphoglucosamine mutase"/>
    <property type="match status" value="1"/>
</dbReference>
<protein>
    <recommendedName>
        <fullName evidence="6 8">Phosphoglucosamine mutase</fullName>
        <ecNumber evidence="6 8">5.4.2.10</ecNumber>
    </recommendedName>
</protein>
<dbReference type="InterPro" id="IPR050060">
    <property type="entry name" value="Phosphoglucosamine_mutase"/>
</dbReference>
<feature type="binding site" evidence="6">
    <location>
        <position position="245"/>
    </location>
    <ligand>
        <name>Mg(2+)</name>
        <dbReference type="ChEBI" id="CHEBI:18420"/>
    </ligand>
</feature>
<feature type="active site" description="Phosphoserine intermediate" evidence="6">
    <location>
        <position position="102"/>
    </location>
</feature>
<feature type="binding site" evidence="6">
    <location>
        <position position="241"/>
    </location>
    <ligand>
        <name>Mg(2+)</name>
        <dbReference type="ChEBI" id="CHEBI:18420"/>
    </ligand>
</feature>
<dbReference type="SUPFAM" id="SSF53738">
    <property type="entry name" value="Phosphoglucomutase, first 3 domains"/>
    <property type="match status" value="3"/>
</dbReference>
<comment type="catalytic activity">
    <reaction evidence="6 8">
        <text>alpha-D-glucosamine 1-phosphate = D-glucosamine 6-phosphate</text>
        <dbReference type="Rhea" id="RHEA:23424"/>
        <dbReference type="ChEBI" id="CHEBI:58516"/>
        <dbReference type="ChEBI" id="CHEBI:58725"/>
        <dbReference type="EC" id="5.4.2.10"/>
    </reaction>
</comment>
<dbReference type="GO" id="GO:0009252">
    <property type="term" value="P:peptidoglycan biosynthetic process"/>
    <property type="evidence" value="ECO:0007669"/>
    <property type="project" value="TreeGrafter"/>
</dbReference>
<dbReference type="InterPro" id="IPR016055">
    <property type="entry name" value="A-D-PHexomutase_a/b/a-I/II/III"/>
</dbReference>
<accession>A0A3E0TYY9</accession>
<keyword evidence="14" id="KW-1185">Reference proteome</keyword>
<evidence type="ECO:0000256" key="8">
    <source>
        <dbReference type="RuleBase" id="RU004327"/>
    </source>
</evidence>
<keyword evidence="5 6" id="KW-0413">Isomerase</keyword>
<dbReference type="Pfam" id="PF02879">
    <property type="entry name" value="PGM_PMM_II"/>
    <property type="match status" value="1"/>
</dbReference>